<sequence>MLMTELLLSHIPSTLLHILTGLLVADLLFKGPDFHNRKARFVLLGGVGVIVLMPDLPKLFGVLIGHSLITVPLIAAFFAIFTRALLTMTFFPIWWRLTLVLVVSALGIDYLGNGVHLFYPVTGATYGLSLIRYEFFYILPVSILLFIQLRKGTSVRHRNT</sequence>
<keyword evidence="1" id="KW-0472">Membrane</keyword>
<evidence type="ECO:0000313" key="2">
    <source>
        <dbReference type="EMBL" id="PBB05697.1"/>
    </source>
</evidence>
<gene>
    <name evidence="2" type="ORF">CKW00_07925</name>
</gene>
<keyword evidence="3" id="KW-1185">Reference proteome</keyword>
<evidence type="ECO:0000256" key="1">
    <source>
        <dbReference type="SAM" id="Phobius"/>
    </source>
</evidence>
<feature type="transmembrane region" description="Helical" evidence="1">
    <location>
        <begin position="131"/>
        <end position="149"/>
    </location>
</feature>
<keyword evidence="1" id="KW-1133">Transmembrane helix</keyword>
<protein>
    <submittedName>
        <fullName evidence="2">Uncharacterized protein</fullName>
    </submittedName>
</protein>
<feature type="transmembrane region" description="Helical" evidence="1">
    <location>
        <begin position="6"/>
        <end position="29"/>
    </location>
</feature>
<accession>A0ABX4HR55</accession>
<keyword evidence="1" id="KW-0812">Transmembrane</keyword>
<name>A0ABX4HR55_9BACI</name>
<dbReference type="Proteomes" id="UP000217561">
    <property type="component" value="Unassembled WGS sequence"/>
</dbReference>
<feature type="transmembrane region" description="Helical" evidence="1">
    <location>
        <begin position="93"/>
        <end position="111"/>
    </location>
</feature>
<dbReference type="EMBL" id="NSGH01000010">
    <property type="protein sequence ID" value="PBB05697.1"/>
    <property type="molecule type" value="Genomic_DNA"/>
</dbReference>
<proteinExistence type="predicted"/>
<comment type="caution">
    <text evidence="2">The sequence shown here is derived from an EMBL/GenBank/DDBJ whole genome shotgun (WGS) entry which is preliminary data.</text>
</comment>
<feature type="transmembrane region" description="Helical" evidence="1">
    <location>
        <begin position="63"/>
        <end position="86"/>
    </location>
</feature>
<evidence type="ECO:0000313" key="3">
    <source>
        <dbReference type="Proteomes" id="UP000217561"/>
    </source>
</evidence>
<organism evidence="2 3">
    <name type="scientific">Salimicrobium humidisoli</name>
    <dbReference type="NCBI Taxonomy" id="2029857"/>
    <lineage>
        <taxon>Bacteria</taxon>
        <taxon>Bacillati</taxon>
        <taxon>Bacillota</taxon>
        <taxon>Bacilli</taxon>
        <taxon>Bacillales</taxon>
        <taxon>Bacillaceae</taxon>
        <taxon>Salimicrobium</taxon>
    </lineage>
</organism>
<reference evidence="2 3" key="1">
    <citation type="submission" date="2017-08" db="EMBL/GenBank/DDBJ databases">
        <title>Salimicrobium alkalisoli sp. nov., isolated from saline alkaline soil.</title>
        <authorList>
            <person name="Zhang G."/>
            <person name="Xiong Q."/>
        </authorList>
    </citation>
    <scope>NUCLEOTIDE SEQUENCE [LARGE SCALE GENOMIC DNA]</scope>
    <source>
        <strain evidence="2 3">WN024</strain>
    </source>
</reference>